<dbReference type="InterPro" id="IPR011989">
    <property type="entry name" value="ARM-like"/>
</dbReference>
<dbReference type="InterPro" id="IPR016024">
    <property type="entry name" value="ARM-type_fold"/>
</dbReference>
<reference evidence="1" key="1">
    <citation type="submission" date="2023-04" db="EMBL/GenBank/DDBJ databases">
        <authorList>
            <person name="Vijverberg K."/>
            <person name="Xiong W."/>
            <person name="Schranz E."/>
        </authorList>
    </citation>
    <scope>NUCLEOTIDE SEQUENCE</scope>
</reference>
<evidence type="ECO:0000313" key="1">
    <source>
        <dbReference type="EMBL" id="CAI9281421.1"/>
    </source>
</evidence>
<protein>
    <recommendedName>
        <fullName evidence="3">Serine/threonine-protein kinase TOR</fullName>
    </recommendedName>
</protein>
<dbReference type="Gene3D" id="1.25.10.10">
    <property type="entry name" value="Leucine-rich Repeat Variant"/>
    <property type="match status" value="1"/>
</dbReference>
<keyword evidence="2" id="KW-1185">Reference proteome</keyword>
<dbReference type="EMBL" id="OX465080">
    <property type="protein sequence ID" value="CAI9281421.1"/>
    <property type="molecule type" value="Genomic_DNA"/>
</dbReference>
<name>A0AA35YW83_LACSI</name>
<evidence type="ECO:0000313" key="2">
    <source>
        <dbReference type="Proteomes" id="UP001177003"/>
    </source>
</evidence>
<dbReference type="Proteomes" id="UP001177003">
    <property type="component" value="Chromosome 4"/>
</dbReference>
<dbReference type="AlphaFoldDB" id="A0AA35YW83"/>
<evidence type="ECO:0008006" key="3">
    <source>
        <dbReference type="Google" id="ProtNLM"/>
    </source>
</evidence>
<proteinExistence type="predicted"/>
<dbReference type="SUPFAM" id="SSF48371">
    <property type="entry name" value="ARM repeat"/>
    <property type="match status" value="1"/>
</dbReference>
<accession>A0AA35YW83</accession>
<gene>
    <name evidence="1" type="ORF">LSALG_LOCUS21118</name>
</gene>
<organism evidence="1 2">
    <name type="scientific">Lactuca saligna</name>
    <name type="common">Willowleaf lettuce</name>
    <dbReference type="NCBI Taxonomy" id="75948"/>
    <lineage>
        <taxon>Eukaryota</taxon>
        <taxon>Viridiplantae</taxon>
        <taxon>Streptophyta</taxon>
        <taxon>Embryophyta</taxon>
        <taxon>Tracheophyta</taxon>
        <taxon>Spermatophyta</taxon>
        <taxon>Magnoliopsida</taxon>
        <taxon>eudicotyledons</taxon>
        <taxon>Gunneridae</taxon>
        <taxon>Pentapetalae</taxon>
        <taxon>asterids</taxon>
        <taxon>campanulids</taxon>
        <taxon>Asterales</taxon>
        <taxon>Asteraceae</taxon>
        <taxon>Cichorioideae</taxon>
        <taxon>Cichorieae</taxon>
        <taxon>Lactucinae</taxon>
        <taxon>Lactuca</taxon>
    </lineage>
</organism>
<sequence>MTRIFKFGSMQYQWLADYLKKPGYVFPALRRYLIQLLTYLAQSCERLILPYIAPIHKALLAKLCEGTAGVNANNGIISGVLVTVGDLARGGFSTREYIPELMPRIVEALLDRAVATKHEVAVAILGQVVQSTGLRAAVVAVKREDDRRLFHNAAMRKQRREVSDRWVNGDGNSENGSPRCLYGFSWVVLDVIVMIYSLVRRIKVIHNVVYLFQIPHSLDGEKGNFVFYN</sequence>